<name>A2BUT4_PROM5</name>
<dbReference type="OrthoDB" id="9805698at2"/>
<evidence type="ECO:0000259" key="12">
    <source>
        <dbReference type="Pfam" id="PF01743"/>
    </source>
</evidence>
<reference evidence="13 14" key="1">
    <citation type="journal article" date="2007" name="PLoS Genet.">
        <title>Patterns and implications of gene gain and loss in the evolution of Prochlorococcus.</title>
        <authorList>
            <person name="Kettler G.C."/>
            <person name="Martiny A.C."/>
            <person name="Huang K."/>
            <person name="Zucker J."/>
            <person name="Coleman M.L."/>
            <person name="Rodrigue S."/>
            <person name="Chen F."/>
            <person name="Lapidus A."/>
            <person name="Ferriera S."/>
            <person name="Johnson J."/>
            <person name="Steglich C."/>
            <person name="Church G.M."/>
            <person name="Richardson P."/>
            <person name="Chisholm S.W."/>
        </authorList>
    </citation>
    <scope>NUCLEOTIDE SEQUENCE [LARGE SCALE GENOMIC DNA]</scope>
    <source>
        <strain evidence="13 14">MIT 9515</strain>
    </source>
</reference>
<keyword evidence="5" id="KW-0819">tRNA processing</keyword>
<evidence type="ECO:0000256" key="2">
    <source>
        <dbReference type="ARBA" id="ARBA00007265"/>
    </source>
</evidence>
<dbReference type="PANTHER" id="PTHR47788">
    <property type="entry name" value="POLYA POLYMERASE"/>
    <property type="match status" value="1"/>
</dbReference>
<feature type="domain" description="Poly A polymerase head" evidence="12">
    <location>
        <begin position="37"/>
        <end position="168"/>
    </location>
</feature>
<organism evidence="13 14">
    <name type="scientific">Prochlorococcus marinus (strain MIT 9515)</name>
    <dbReference type="NCBI Taxonomy" id="167542"/>
    <lineage>
        <taxon>Bacteria</taxon>
        <taxon>Bacillati</taxon>
        <taxon>Cyanobacteriota</taxon>
        <taxon>Cyanophyceae</taxon>
        <taxon>Synechococcales</taxon>
        <taxon>Prochlorococcaceae</taxon>
        <taxon>Prochlorococcus</taxon>
    </lineage>
</organism>
<keyword evidence="3" id="KW-0820">tRNA-binding</keyword>
<dbReference type="SUPFAM" id="SSF81891">
    <property type="entry name" value="Poly A polymerase C-terminal region-like"/>
    <property type="match status" value="1"/>
</dbReference>
<evidence type="ECO:0000256" key="9">
    <source>
        <dbReference type="ARBA" id="ARBA00022842"/>
    </source>
</evidence>
<evidence type="ECO:0000313" key="13">
    <source>
        <dbReference type="EMBL" id="ABM71545.1"/>
    </source>
</evidence>
<evidence type="ECO:0000256" key="4">
    <source>
        <dbReference type="ARBA" id="ARBA00022679"/>
    </source>
</evidence>
<dbReference type="GO" id="GO:0000166">
    <property type="term" value="F:nucleotide binding"/>
    <property type="evidence" value="ECO:0007669"/>
    <property type="project" value="UniProtKB-KW"/>
</dbReference>
<dbReference type="CDD" id="cd05398">
    <property type="entry name" value="NT_ClassII-CCAase"/>
    <property type="match status" value="1"/>
</dbReference>
<dbReference type="GO" id="GO:1990817">
    <property type="term" value="F:poly(A) RNA polymerase activity"/>
    <property type="evidence" value="ECO:0007669"/>
    <property type="project" value="UniProtKB-EC"/>
</dbReference>
<dbReference type="PANTHER" id="PTHR47788:SF1">
    <property type="entry name" value="A-ADDING TRNA NUCLEOTIDYLTRANSFERASE"/>
    <property type="match status" value="1"/>
</dbReference>
<dbReference type="InterPro" id="IPR052390">
    <property type="entry name" value="tRNA_nt/polyA_polymerase"/>
</dbReference>
<comment type="similarity">
    <text evidence="2 11">Belongs to the tRNA nucleotidyltransferase/poly(A) polymerase family.</text>
</comment>
<keyword evidence="6 13" id="KW-0548">Nucleotidyltransferase</keyword>
<dbReference type="GO" id="GO:0046872">
    <property type="term" value="F:metal ion binding"/>
    <property type="evidence" value="ECO:0007669"/>
    <property type="project" value="UniProtKB-KW"/>
</dbReference>
<dbReference type="eggNOG" id="COG0617">
    <property type="taxonomic scope" value="Bacteria"/>
</dbReference>
<dbReference type="Gene3D" id="3.30.460.10">
    <property type="entry name" value="Beta Polymerase, domain 2"/>
    <property type="match status" value="1"/>
</dbReference>
<keyword evidence="9" id="KW-0460">Magnesium</keyword>
<keyword evidence="4 11" id="KW-0808">Transferase</keyword>
<evidence type="ECO:0000256" key="11">
    <source>
        <dbReference type="RuleBase" id="RU003953"/>
    </source>
</evidence>
<keyword evidence="7" id="KW-0479">Metal-binding</keyword>
<dbReference type="EMBL" id="CP000552">
    <property type="protein sequence ID" value="ABM71545.1"/>
    <property type="molecule type" value="Genomic_DNA"/>
</dbReference>
<evidence type="ECO:0000256" key="8">
    <source>
        <dbReference type="ARBA" id="ARBA00022741"/>
    </source>
</evidence>
<evidence type="ECO:0000313" key="14">
    <source>
        <dbReference type="Proteomes" id="UP000001589"/>
    </source>
</evidence>
<dbReference type="GO" id="GO:0000049">
    <property type="term" value="F:tRNA binding"/>
    <property type="evidence" value="ECO:0007669"/>
    <property type="project" value="UniProtKB-KW"/>
</dbReference>
<evidence type="ECO:0000256" key="5">
    <source>
        <dbReference type="ARBA" id="ARBA00022694"/>
    </source>
</evidence>
<accession>A2BUT4</accession>
<dbReference type="GeneID" id="60200536"/>
<comment type="cofactor">
    <cofactor evidence="1">
        <name>Mg(2+)</name>
        <dbReference type="ChEBI" id="CHEBI:18420"/>
    </cofactor>
</comment>
<dbReference type="KEGG" id="pmc:P9515_03361"/>
<dbReference type="Proteomes" id="UP000001589">
    <property type="component" value="Chromosome"/>
</dbReference>
<dbReference type="SUPFAM" id="SSF81301">
    <property type="entry name" value="Nucleotidyltransferase"/>
    <property type="match status" value="1"/>
</dbReference>
<dbReference type="EC" id="2.7.7.19" evidence="13"/>
<evidence type="ECO:0000256" key="7">
    <source>
        <dbReference type="ARBA" id="ARBA00022723"/>
    </source>
</evidence>
<dbReference type="HOGENOM" id="CLU_015961_5_1_3"/>
<keyword evidence="10 11" id="KW-0694">RNA-binding</keyword>
<dbReference type="InterPro" id="IPR043519">
    <property type="entry name" value="NT_sf"/>
</dbReference>
<keyword evidence="8" id="KW-0547">Nucleotide-binding</keyword>
<evidence type="ECO:0000256" key="3">
    <source>
        <dbReference type="ARBA" id="ARBA00022555"/>
    </source>
</evidence>
<gene>
    <name evidence="13" type="ordered locus">P9515_03361</name>
</gene>
<dbReference type="RefSeq" id="WP_011819653.1">
    <property type="nucleotide sequence ID" value="NC_008817.1"/>
</dbReference>
<dbReference type="Pfam" id="PF01743">
    <property type="entry name" value="PolyA_pol"/>
    <property type="match status" value="1"/>
</dbReference>
<dbReference type="GO" id="GO:0008033">
    <property type="term" value="P:tRNA processing"/>
    <property type="evidence" value="ECO:0007669"/>
    <property type="project" value="UniProtKB-KW"/>
</dbReference>
<dbReference type="InterPro" id="IPR002646">
    <property type="entry name" value="PolA_pol_head_dom"/>
</dbReference>
<protein>
    <submittedName>
        <fullName evidence="13">tRNA nucleotidyltransferase/poly(A) polymerase</fullName>
        <ecNumber evidence="13">2.7.7.19</ecNumber>
    </submittedName>
</protein>
<dbReference type="Gene3D" id="1.10.3090.10">
    <property type="entry name" value="cca-adding enzyme, domain 2"/>
    <property type="match status" value="1"/>
</dbReference>
<sequence>MNDISAHINQSILKIPFDLFNIISNYIKLHSNVKVAIVGGYIRDLLINKIHKKTFFSPIDIDIVTEGSSVDLAKFIKKNISNVELCLIKEFEIYDTVELNINNLKIDIASARKETYEAPGLNPIVQHTSIEEDLKRRDFSINAIAFEFSKQEIYDYFDGIKHIKEKELHLLHENSIQDDPSRIIRCARYASRLGFKISKKSLKQSQDTVKRWPWAVINDDTKSRFPPGISIRIRMELSEIYKYDNLAKIVSLLNDWEVISILNKNISIDNKFLRGLKWIKKLKGNYILYLLKNSENFELTCQRFFINSKEKKILKDYLNISNQLENEKEKFLYLTPSNWTEFIETKNLDEETVKLLICNGGEFWKSFFRWLFIYKFIKSKKSGASLKSEGWHPGQEMGNEIKRLRYIEIDKIKRN</sequence>
<evidence type="ECO:0000256" key="10">
    <source>
        <dbReference type="ARBA" id="ARBA00022884"/>
    </source>
</evidence>
<evidence type="ECO:0000256" key="6">
    <source>
        <dbReference type="ARBA" id="ARBA00022695"/>
    </source>
</evidence>
<dbReference type="STRING" id="167542.P9515_03361"/>
<dbReference type="AlphaFoldDB" id="A2BUT4"/>
<evidence type="ECO:0000256" key="1">
    <source>
        <dbReference type="ARBA" id="ARBA00001946"/>
    </source>
</evidence>
<proteinExistence type="inferred from homology"/>